<dbReference type="InterPro" id="IPR016164">
    <property type="entry name" value="FAD-linked_Oxase-like_C"/>
</dbReference>
<dbReference type="InterPro" id="IPR036318">
    <property type="entry name" value="FAD-bd_PCMH-like_sf"/>
</dbReference>
<dbReference type="RefSeq" id="WP_136839077.1">
    <property type="nucleotide sequence ID" value="NZ_SWBR01000001.1"/>
</dbReference>
<reference evidence="5 6" key="1">
    <citation type="submission" date="2019-04" db="EMBL/GenBank/DDBJ databases">
        <title>Pedobacter sp. RP-3-22 sp. nov., isolated from Arctic soil.</title>
        <authorList>
            <person name="Dahal R.H."/>
            <person name="Kim D.-U."/>
        </authorList>
    </citation>
    <scope>NUCLEOTIDE SEQUENCE [LARGE SCALE GENOMIC DNA]</scope>
    <source>
        <strain evidence="5 6">RP-3-22</strain>
    </source>
</reference>
<dbReference type="GO" id="GO:0016899">
    <property type="term" value="F:oxidoreductase activity, acting on the CH-OH group of donors, oxygen as acceptor"/>
    <property type="evidence" value="ECO:0007669"/>
    <property type="project" value="InterPro"/>
</dbReference>
<dbReference type="InterPro" id="IPR016167">
    <property type="entry name" value="FAD-bd_PCMH_sub1"/>
</dbReference>
<evidence type="ECO:0000256" key="2">
    <source>
        <dbReference type="ARBA" id="ARBA00022827"/>
    </source>
</evidence>
<feature type="signal peptide" evidence="3">
    <location>
        <begin position="1"/>
        <end position="24"/>
    </location>
</feature>
<keyword evidence="1" id="KW-0285">Flavoprotein</keyword>
<dbReference type="SUPFAM" id="SSF56176">
    <property type="entry name" value="FAD-binding/transporter-associated domain-like"/>
    <property type="match status" value="1"/>
</dbReference>
<keyword evidence="6" id="KW-1185">Reference proteome</keyword>
<evidence type="ECO:0000256" key="1">
    <source>
        <dbReference type="ARBA" id="ARBA00022630"/>
    </source>
</evidence>
<organism evidence="5 6">
    <name type="scientific">Pedobacter polaris</name>
    <dbReference type="NCBI Taxonomy" id="2571273"/>
    <lineage>
        <taxon>Bacteria</taxon>
        <taxon>Pseudomonadati</taxon>
        <taxon>Bacteroidota</taxon>
        <taxon>Sphingobacteriia</taxon>
        <taxon>Sphingobacteriales</taxon>
        <taxon>Sphingobacteriaceae</taxon>
        <taxon>Pedobacter</taxon>
    </lineage>
</organism>
<evidence type="ECO:0000259" key="4">
    <source>
        <dbReference type="PROSITE" id="PS51387"/>
    </source>
</evidence>
<name>A0A4U1CVS2_9SPHI</name>
<dbReference type="InterPro" id="IPR006094">
    <property type="entry name" value="Oxid_FAD_bind_N"/>
</dbReference>
<dbReference type="AlphaFoldDB" id="A0A4U1CVS2"/>
<keyword evidence="2" id="KW-0274">FAD</keyword>
<dbReference type="PANTHER" id="PTHR43762:SF1">
    <property type="entry name" value="D-ARABINONO-1,4-LACTONE OXIDASE"/>
    <property type="match status" value="1"/>
</dbReference>
<dbReference type="Gene3D" id="3.40.462.10">
    <property type="entry name" value="FAD-linked oxidases, C-terminal domain"/>
    <property type="match status" value="1"/>
</dbReference>
<gene>
    <name evidence="5" type="ORF">FA048_04870</name>
</gene>
<accession>A0A4U1CVS2</accession>
<dbReference type="EMBL" id="SWBR01000001">
    <property type="protein sequence ID" value="TKC12953.1"/>
    <property type="molecule type" value="Genomic_DNA"/>
</dbReference>
<dbReference type="Pfam" id="PF01565">
    <property type="entry name" value="FAD_binding_4"/>
    <property type="match status" value="1"/>
</dbReference>
<dbReference type="InterPro" id="IPR010031">
    <property type="entry name" value="FAD_lactone_oxidase-like"/>
</dbReference>
<dbReference type="OrthoDB" id="9768764at2"/>
<dbReference type="Gene3D" id="3.30.465.10">
    <property type="match status" value="1"/>
</dbReference>
<dbReference type="PANTHER" id="PTHR43762">
    <property type="entry name" value="L-GULONOLACTONE OXIDASE"/>
    <property type="match status" value="1"/>
</dbReference>
<protein>
    <submittedName>
        <fullName evidence="5">FAD-binding oxidoreductase</fullName>
    </submittedName>
</protein>
<evidence type="ECO:0000256" key="3">
    <source>
        <dbReference type="SAM" id="SignalP"/>
    </source>
</evidence>
<dbReference type="InterPro" id="IPR016166">
    <property type="entry name" value="FAD-bd_PCMH"/>
</dbReference>
<evidence type="ECO:0000313" key="6">
    <source>
        <dbReference type="Proteomes" id="UP000309488"/>
    </source>
</evidence>
<dbReference type="PROSITE" id="PS51257">
    <property type="entry name" value="PROKAR_LIPOPROTEIN"/>
    <property type="match status" value="1"/>
</dbReference>
<dbReference type="Gene3D" id="3.30.43.10">
    <property type="entry name" value="Uridine Diphospho-n-acetylenolpyruvylglucosamine Reductase, domain 2"/>
    <property type="match status" value="1"/>
</dbReference>
<dbReference type="InterPro" id="IPR016170">
    <property type="entry name" value="Cytok_DH_C_sf"/>
</dbReference>
<proteinExistence type="predicted"/>
<keyword evidence="3" id="KW-0732">Signal</keyword>
<dbReference type="GO" id="GO:0071949">
    <property type="term" value="F:FAD binding"/>
    <property type="evidence" value="ECO:0007669"/>
    <property type="project" value="InterPro"/>
</dbReference>
<dbReference type="SUPFAM" id="SSF55103">
    <property type="entry name" value="FAD-linked oxidases, C-terminal domain"/>
    <property type="match status" value="1"/>
</dbReference>
<dbReference type="PROSITE" id="PS51387">
    <property type="entry name" value="FAD_PCMH"/>
    <property type="match status" value="1"/>
</dbReference>
<feature type="domain" description="FAD-binding PCMH-type" evidence="4">
    <location>
        <begin position="35"/>
        <end position="206"/>
    </location>
</feature>
<sequence>MQKYGQLGICYFLLLLFSCSIDNAKQEKNVINDITQLNPIKVKGIITPKTSFEIINAIKSHNGPISIGGGRFSMGGQIATENAIQIDMRKFNGIISFSKAQEEITVQAGIRWRELIQFIDKHNLSVKIMQTYANFTVGGSLSVNVHGRYVGQGPIILSVKRIKIILANGDFVMASATENQDIFYAAIGGYGGIGVIAEVTLSLTDNCKVERSDTVMDIKDYYKYFTSTIRNNGKIVFHNADIYPNSYDEIRAISYSKTNKELTIKNRLKPNDGNFALNRFAIKTVSSSSLGKWIRKTILNPIYYQGNPVEWRNYEATYDIKELEPSSRKTSTYVLQEYFVPVDQFNSFYPKMTKILKENKVNVMNISIRHAKQDPGSKLAWARTEVFAFVIYYKQGVTDKDKKKVKKWTQQLINASLSQNGSYYLPYQIHATKEQFLKAYPNAEEFFKLKKKYDPHYKFRNKLFDAYYQQ</sequence>
<evidence type="ECO:0000313" key="5">
    <source>
        <dbReference type="EMBL" id="TKC12953.1"/>
    </source>
</evidence>
<dbReference type="Proteomes" id="UP000309488">
    <property type="component" value="Unassembled WGS sequence"/>
</dbReference>
<feature type="chain" id="PRO_5020889261" evidence="3">
    <location>
        <begin position="25"/>
        <end position="470"/>
    </location>
</feature>
<dbReference type="InterPro" id="IPR016169">
    <property type="entry name" value="FAD-bd_PCMH_sub2"/>
</dbReference>
<comment type="caution">
    <text evidence="5">The sequence shown here is derived from an EMBL/GenBank/DDBJ whole genome shotgun (WGS) entry which is preliminary data.</text>
</comment>